<protein>
    <submittedName>
        <fullName evidence="1">Uncharacterized protein</fullName>
    </submittedName>
</protein>
<comment type="caution">
    <text evidence="1">The sequence shown here is derived from an EMBL/GenBank/DDBJ whole genome shotgun (WGS) entry which is preliminary data.</text>
</comment>
<dbReference type="EMBL" id="BARW01020716">
    <property type="protein sequence ID" value="GAI94888.1"/>
    <property type="molecule type" value="Genomic_DNA"/>
</dbReference>
<reference evidence="1" key="1">
    <citation type="journal article" date="2014" name="Front. Microbiol.">
        <title>High frequency of phylogenetically diverse reductive dehalogenase-homologous genes in deep subseafloor sedimentary metagenomes.</title>
        <authorList>
            <person name="Kawai M."/>
            <person name="Futagami T."/>
            <person name="Toyoda A."/>
            <person name="Takaki Y."/>
            <person name="Nishi S."/>
            <person name="Hori S."/>
            <person name="Arai W."/>
            <person name="Tsubouchi T."/>
            <person name="Morono Y."/>
            <person name="Uchiyama I."/>
            <person name="Ito T."/>
            <person name="Fujiyama A."/>
            <person name="Inagaki F."/>
            <person name="Takami H."/>
        </authorList>
    </citation>
    <scope>NUCLEOTIDE SEQUENCE</scope>
    <source>
        <strain evidence="1">Expedition CK06-06</strain>
    </source>
</reference>
<feature type="non-terminal residue" evidence="1">
    <location>
        <position position="172"/>
    </location>
</feature>
<accession>X1SPM0</accession>
<sequence length="172" mass="19571">MAEVSENKNILLKDSAYGRQARFSKDRSFIIDSDGNRVEYDDPRIVVVEPSSRNFYGKKLVEHFYKTKNRKIRIAGDTTPETIQYSKKICSGAECLASVGIAGATLKDLFENRDENEITLIRNTMNQHGPCQNGNWPLLWKNFSERLDKKNVIFAVAPSKLNNYFGNGLKFA</sequence>
<dbReference type="AlphaFoldDB" id="X1SPM0"/>
<evidence type="ECO:0000313" key="1">
    <source>
        <dbReference type="EMBL" id="GAI94888.1"/>
    </source>
</evidence>
<gene>
    <name evidence="1" type="ORF">S12H4_34945</name>
</gene>
<organism evidence="1">
    <name type="scientific">marine sediment metagenome</name>
    <dbReference type="NCBI Taxonomy" id="412755"/>
    <lineage>
        <taxon>unclassified sequences</taxon>
        <taxon>metagenomes</taxon>
        <taxon>ecological metagenomes</taxon>
    </lineage>
</organism>
<proteinExistence type="predicted"/>
<name>X1SPM0_9ZZZZ</name>